<dbReference type="Proteomes" id="UP000280834">
    <property type="component" value="Unassembled WGS sequence"/>
</dbReference>
<accession>A0A0R3RB31</accession>
<protein>
    <submittedName>
        <fullName evidence="1 3">Uncharacterized protein</fullName>
    </submittedName>
</protein>
<reference evidence="3" key="1">
    <citation type="submission" date="2017-02" db="UniProtKB">
        <authorList>
            <consortium name="WormBaseParasite"/>
        </authorList>
    </citation>
    <scope>IDENTIFICATION</scope>
</reference>
<dbReference type="EMBL" id="UZAG01022246">
    <property type="protein sequence ID" value="VDO52995.1"/>
    <property type="molecule type" value="Genomic_DNA"/>
</dbReference>
<name>A0A0R3RB31_9BILA</name>
<evidence type="ECO:0000313" key="2">
    <source>
        <dbReference type="Proteomes" id="UP000280834"/>
    </source>
</evidence>
<dbReference type="AlphaFoldDB" id="A0A0R3RB31"/>
<organism evidence="3">
    <name type="scientific">Brugia timori</name>
    <dbReference type="NCBI Taxonomy" id="42155"/>
    <lineage>
        <taxon>Eukaryota</taxon>
        <taxon>Metazoa</taxon>
        <taxon>Ecdysozoa</taxon>
        <taxon>Nematoda</taxon>
        <taxon>Chromadorea</taxon>
        <taxon>Rhabditida</taxon>
        <taxon>Spirurina</taxon>
        <taxon>Spiruromorpha</taxon>
        <taxon>Filarioidea</taxon>
        <taxon>Onchocercidae</taxon>
        <taxon>Brugia</taxon>
    </lineage>
</organism>
<gene>
    <name evidence="1" type="ORF">BTMF_LOCUS15217</name>
</gene>
<keyword evidence="2" id="KW-1185">Reference proteome</keyword>
<sequence length="52" mass="6441">MQTKYPKSRRDLEKKQWRRVTCIITVFKSRSLLKDIQHSHCLRKVERRKTIN</sequence>
<reference evidence="1 2" key="2">
    <citation type="submission" date="2018-11" db="EMBL/GenBank/DDBJ databases">
        <authorList>
            <consortium name="Pathogen Informatics"/>
        </authorList>
    </citation>
    <scope>NUCLEOTIDE SEQUENCE [LARGE SCALE GENOMIC DNA]</scope>
</reference>
<evidence type="ECO:0000313" key="1">
    <source>
        <dbReference type="EMBL" id="VDO52995.1"/>
    </source>
</evidence>
<proteinExistence type="predicted"/>
<evidence type="ECO:0000313" key="3">
    <source>
        <dbReference type="WBParaSite" id="BTMF_0001724701-mRNA-1"/>
    </source>
</evidence>
<dbReference type="WBParaSite" id="BTMF_0001724701-mRNA-1">
    <property type="protein sequence ID" value="BTMF_0001724701-mRNA-1"/>
    <property type="gene ID" value="BTMF_0001724701"/>
</dbReference>